<dbReference type="EMBL" id="LILC01000007">
    <property type="protein sequence ID" value="KOO47522.1"/>
    <property type="molecule type" value="Genomic_DNA"/>
</dbReference>
<feature type="domain" description="DUF3291" evidence="1">
    <location>
        <begin position="5"/>
        <end position="143"/>
    </location>
</feature>
<dbReference type="AlphaFoldDB" id="A0A0M0L9J7"/>
<dbReference type="PATRIC" id="fig|284581.3.peg.4515"/>
<keyword evidence="3" id="KW-1185">Reference proteome</keyword>
<dbReference type="Pfam" id="PF11695">
    <property type="entry name" value="DUF3291"/>
    <property type="match status" value="1"/>
</dbReference>
<dbReference type="RefSeq" id="WP_053400428.1">
    <property type="nucleotide sequence ID" value="NZ_JAMAUM010000013.1"/>
</dbReference>
<protein>
    <recommendedName>
        <fullName evidence="1">DUF3291 domain-containing protein</fullName>
    </recommendedName>
</protein>
<evidence type="ECO:0000313" key="3">
    <source>
        <dbReference type="Proteomes" id="UP000037558"/>
    </source>
</evidence>
<evidence type="ECO:0000259" key="1">
    <source>
        <dbReference type="Pfam" id="PF11695"/>
    </source>
</evidence>
<evidence type="ECO:0000313" key="2">
    <source>
        <dbReference type="EMBL" id="KOO47522.1"/>
    </source>
</evidence>
<sequence>MAFVAIYTVGRLKHSNEHPASREFFEVGHEVIKQAIKTGHLLKEFSPNRVRLPEKFIKEEGEPILTLTVWKSIQSLYGFTYSDQHMKALRSRNKWFGSLEERQPNYVVWWTDKVTDVSWREAFKRYDFYIQNGPTPFAFDFKHVFDEFGERSEFK</sequence>
<dbReference type="InterPro" id="IPR021708">
    <property type="entry name" value="DUF3291"/>
</dbReference>
<proteinExistence type="predicted"/>
<dbReference type="STRING" id="284581.AMD01_05630"/>
<name>A0A0M0L9J7_9BACI</name>
<dbReference type="Proteomes" id="UP000037558">
    <property type="component" value="Unassembled WGS sequence"/>
</dbReference>
<organism evidence="2 3">
    <name type="scientific">Priestia koreensis</name>
    <dbReference type="NCBI Taxonomy" id="284581"/>
    <lineage>
        <taxon>Bacteria</taxon>
        <taxon>Bacillati</taxon>
        <taxon>Bacillota</taxon>
        <taxon>Bacilli</taxon>
        <taxon>Bacillales</taxon>
        <taxon>Bacillaceae</taxon>
        <taxon>Priestia</taxon>
    </lineage>
</organism>
<reference evidence="3" key="1">
    <citation type="submission" date="2015-08" db="EMBL/GenBank/DDBJ databases">
        <title>Fjat-14210 dsm16467.</title>
        <authorList>
            <person name="Liu B."/>
            <person name="Wang J."/>
            <person name="Zhu Y."/>
            <person name="Liu G."/>
            <person name="Chen Q."/>
            <person name="Chen Z."/>
            <person name="Lan J."/>
            <person name="Che J."/>
            <person name="Ge C."/>
            <person name="Shi H."/>
            <person name="Pan Z."/>
            <person name="Liu X."/>
        </authorList>
    </citation>
    <scope>NUCLEOTIDE SEQUENCE [LARGE SCALE GENOMIC DNA]</scope>
    <source>
        <strain evidence="3">DSM 16467</strain>
    </source>
</reference>
<gene>
    <name evidence="2" type="ORF">AMD01_05630</name>
</gene>
<dbReference type="OrthoDB" id="2376237at2"/>
<accession>A0A0M0L9J7</accession>
<comment type="caution">
    <text evidence="2">The sequence shown here is derived from an EMBL/GenBank/DDBJ whole genome shotgun (WGS) entry which is preliminary data.</text>
</comment>